<dbReference type="PANTHER" id="PTHR35910">
    <property type="entry name" value="2EXR DOMAIN-CONTAINING PROTEIN"/>
    <property type="match status" value="1"/>
</dbReference>
<keyword evidence="3" id="KW-1185">Reference proteome</keyword>
<name>A0AAJ0BYI7_9PEZI</name>
<reference evidence="2" key="1">
    <citation type="submission" date="2023-06" db="EMBL/GenBank/DDBJ databases">
        <title>Genome-scale phylogeny and comparative genomics of the fungal order Sordariales.</title>
        <authorList>
            <consortium name="Lawrence Berkeley National Laboratory"/>
            <person name="Hensen N."/>
            <person name="Bonometti L."/>
            <person name="Westerberg I."/>
            <person name="Brannstrom I.O."/>
            <person name="Guillou S."/>
            <person name="Cros-Aarteil S."/>
            <person name="Calhoun S."/>
            <person name="Haridas S."/>
            <person name="Kuo A."/>
            <person name="Mondo S."/>
            <person name="Pangilinan J."/>
            <person name="Riley R."/>
            <person name="Labutti K."/>
            <person name="Andreopoulos B."/>
            <person name="Lipzen A."/>
            <person name="Chen C."/>
            <person name="Yanf M."/>
            <person name="Daum C."/>
            <person name="Ng V."/>
            <person name="Clum A."/>
            <person name="Steindorff A."/>
            <person name="Ohm R."/>
            <person name="Martin F."/>
            <person name="Silar P."/>
            <person name="Natvig D."/>
            <person name="Lalanne C."/>
            <person name="Gautier V."/>
            <person name="Ament-Velasquez S.L."/>
            <person name="Kruys A."/>
            <person name="Hutchinson M.I."/>
            <person name="Powell A.J."/>
            <person name="Barry K."/>
            <person name="Miller A.N."/>
            <person name="Grigoriev I.V."/>
            <person name="Debuchy R."/>
            <person name="Gladieux P."/>
            <person name="Thoren M.H."/>
            <person name="Johannesson H."/>
        </authorList>
    </citation>
    <scope>NUCLEOTIDE SEQUENCE</scope>
    <source>
        <strain evidence="2">8032-3</strain>
    </source>
</reference>
<dbReference type="EMBL" id="MU839020">
    <property type="protein sequence ID" value="KAK1764436.1"/>
    <property type="molecule type" value="Genomic_DNA"/>
</dbReference>
<organism evidence="2 3">
    <name type="scientific">Phialemonium atrogriseum</name>
    <dbReference type="NCBI Taxonomy" id="1093897"/>
    <lineage>
        <taxon>Eukaryota</taxon>
        <taxon>Fungi</taxon>
        <taxon>Dikarya</taxon>
        <taxon>Ascomycota</taxon>
        <taxon>Pezizomycotina</taxon>
        <taxon>Sordariomycetes</taxon>
        <taxon>Sordariomycetidae</taxon>
        <taxon>Cephalothecales</taxon>
        <taxon>Cephalothecaceae</taxon>
        <taxon>Phialemonium</taxon>
    </lineage>
</organism>
<protein>
    <recommendedName>
        <fullName evidence="1">2EXR domain-containing protein</fullName>
    </recommendedName>
</protein>
<gene>
    <name evidence="2" type="ORF">QBC33DRAFT_547219</name>
</gene>
<dbReference type="InterPro" id="IPR045518">
    <property type="entry name" value="2EXR"/>
</dbReference>
<comment type="caution">
    <text evidence="2">The sequence shown here is derived from an EMBL/GenBank/DDBJ whole genome shotgun (WGS) entry which is preliminary data.</text>
</comment>
<evidence type="ECO:0000259" key="1">
    <source>
        <dbReference type="Pfam" id="PF20150"/>
    </source>
</evidence>
<dbReference type="AlphaFoldDB" id="A0AAJ0BYI7"/>
<sequence>MSAPTEFKDFQRLPLEIRCKIWDEVPMPERIFRLVLKSQSTDETGRIQETVAEWTVQPAVLTVPPMLHATFESRSRHIARYCALPHSAQTGGYLVRFTSPYVNYDTDTFITSSRSLIGDEIWGQIQSIDTLEKASRRVALPAISLSRIRTGITRLRHQLASVQISQQALSGFFMGPSSESPQGGDMDANTAAEQELDRLSVKVRHAHRYHKLVVCRIIAAFFIKERLHEVFGFGPTVVDRETRTSAVFLGLNHAQIRHVALHASALPAMIADMELIQSKYIRHLPSLKTVAFLLQDRAREERKVWDAEMEDFEVHQGFPEGYDLDGGMTNNDLVYMATYARHRWGMGFKYLTVNEKARVG</sequence>
<accession>A0AAJ0BYI7</accession>
<dbReference type="GeneID" id="85311906"/>
<evidence type="ECO:0000313" key="2">
    <source>
        <dbReference type="EMBL" id="KAK1764436.1"/>
    </source>
</evidence>
<dbReference type="Proteomes" id="UP001244011">
    <property type="component" value="Unassembled WGS sequence"/>
</dbReference>
<dbReference type="PANTHER" id="PTHR35910:SF1">
    <property type="entry name" value="2EXR DOMAIN-CONTAINING PROTEIN"/>
    <property type="match status" value="1"/>
</dbReference>
<proteinExistence type="predicted"/>
<dbReference type="Pfam" id="PF20150">
    <property type="entry name" value="2EXR"/>
    <property type="match status" value="1"/>
</dbReference>
<feature type="domain" description="2EXR" evidence="1">
    <location>
        <begin position="7"/>
        <end position="109"/>
    </location>
</feature>
<dbReference type="RefSeq" id="XP_060280649.1">
    <property type="nucleotide sequence ID" value="XM_060428719.1"/>
</dbReference>
<evidence type="ECO:0000313" key="3">
    <source>
        <dbReference type="Proteomes" id="UP001244011"/>
    </source>
</evidence>